<feature type="domain" description="CxC2-like cysteine cluster KDZ transposase-associated" evidence="2">
    <location>
        <begin position="82"/>
        <end position="188"/>
    </location>
</feature>
<dbReference type="EMBL" id="JBAHYK010002641">
    <property type="protein sequence ID" value="KAL0564663.1"/>
    <property type="molecule type" value="Genomic_DNA"/>
</dbReference>
<dbReference type="InterPro" id="IPR041457">
    <property type="entry name" value="CxC2_KDZ-assoc"/>
</dbReference>
<protein>
    <recommendedName>
        <fullName evidence="2">CxC2-like cysteine cluster KDZ transposase-associated domain-containing protein</fullName>
    </recommendedName>
</protein>
<keyword evidence="4" id="KW-1185">Reference proteome</keyword>
<sequence length="277" mass="31266">MAGPLRGRKSINLSDLREARKKSEAKSVVHSSSGTSRMKVTKLPQAPPAEATPTLDDLPPPDSDYNNKDTEWQIDRFKTVSLQSLGQRVQLGHLPRQYCPFPKAAHKDFVVLAMNGIHVLTVDFCGCIGSPEWRNQLLEVGWFPSSYKEPRTVATFELLWTFHLINLQGQLPMTDFYRALEQLTDGAGLENIPDRYAQLAIMIRKWRHLKSVKRCGCAHDLSGIDGTPQGGTMVLCRSCPYPEINIPADWYKTPPEKKFLYNLILSVDANFKQKARV</sequence>
<feature type="compositionally biased region" description="Basic and acidic residues" evidence="1">
    <location>
        <begin position="15"/>
        <end position="27"/>
    </location>
</feature>
<evidence type="ECO:0000259" key="2">
    <source>
        <dbReference type="Pfam" id="PF18803"/>
    </source>
</evidence>
<gene>
    <name evidence="3" type="ORF">V5O48_017382</name>
</gene>
<dbReference type="Proteomes" id="UP001465976">
    <property type="component" value="Unassembled WGS sequence"/>
</dbReference>
<accession>A0ABR3EP58</accession>
<organism evidence="3 4">
    <name type="scientific">Marasmius crinis-equi</name>
    <dbReference type="NCBI Taxonomy" id="585013"/>
    <lineage>
        <taxon>Eukaryota</taxon>
        <taxon>Fungi</taxon>
        <taxon>Dikarya</taxon>
        <taxon>Basidiomycota</taxon>
        <taxon>Agaricomycotina</taxon>
        <taxon>Agaricomycetes</taxon>
        <taxon>Agaricomycetidae</taxon>
        <taxon>Agaricales</taxon>
        <taxon>Marasmiineae</taxon>
        <taxon>Marasmiaceae</taxon>
        <taxon>Marasmius</taxon>
    </lineage>
</organism>
<proteinExistence type="predicted"/>
<evidence type="ECO:0000256" key="1">
    <source>
        <dbReference type="SAM" id="MobiDB-lite"/>
    </source>
</evidence>
<evidence type="ECO:0000313" key="3">
    <source>
        <dbReference type="EMBL" id="KAL0564663.1"/>
    </source>
</evidence>
<comment type="caution">
    <text evidence="3">The sequence shown here is derived from an EMBL/GenBank/DDBJ whole genome shotgun (WGS) entry which is preliminary data.</text>
</comment>
<reference evidence="3 4" key="1">
    <citation type="submission" date="2024-02" db="EMBL/GenBank/DDBJ databases">
        <title>A draft genome for the cacao thread blight pathogen Marasmius crinis-equi.</title>
        <authorList>
            <person name="Cohen S.P."/>
            <person name="Baruah I.K."/>
            <person name="Amoako-Attah I."/>
            <person name="Bukari Y."/>
            <person name="Meinhardt L.W."/>
            <person name="Bailey B.A."/>
        </authorList>
    </citation>
    <scope>NUCLEOTIDE SEQUENCE [LARGE SCALE GENOMIC DNA]</scope>
    <source>
        <strain evidence="3 4">GH-76</strain>
    </source>
</reference>
<evidence type="ECO:0000313" key="4">
    <source>
        <dbReference type="Proteomes" id="UP001465976"/>
    </source>
</evidence>
<dbReference type="Pfam" id="PF18803">
    <property type="entry name" value="CxC2"/>
    <property type="match status" value="1"/>
</dbReference>
<feature type="region of interest" description="Disordered" evidence="1">
    <location>
        <begin position="1"/>
        <end position="63"/>
    </location>
</feature>
<feature type="compositionally biased region" description="Polar residues" evidence="1">
    <location>
        <begin position="29"/>
        <end position="38"/>
    </location>
</feature>
<name>A0ABR3EP58_9AGAR</name>